<comment type="caution">
    <text evidence="1">The sequence shown here is derived from an EMBL/GenBank/DDBJ whole genome shotgun (WGS) entry which is preliminary data.</text>
</comment>
<dbReference type="OrthoDB" id="10008750at2759"/>
<gene>
    <name evidence="1" type="ORF">GPM918_LOCUS16208</name>
    <name evidence="2" type="ORF">SRO942_LOCUS16208</name>
</gene>
<dbReference type="Proteomes" id="UP000663829">
    <property type="component" value="Unassembled WGS sequence"/>
</dbReference>
<protein>
    <submittedName>
        <fullName evidence="1">Uncharacterized protein</fullName>
    </submittedName>
</protein>
<evidence type="ECO:0000313" key="3">
    <source>
        <dbReference type="Proteomes" id="UP000663829"/>
    </source>
</evidence>
<proteinExistence type="predicted"/>
<evidence type="ECO:0000313" key="1">
    <source>
        <dbReference type="EMBL" id="CAF1049523.1"/>
    </source>
</evidence>
<accession>A0A814KCF1</accession>
<dbReference type="AlphaFoldDB" id="A0A814KCF1"/>
<organism evidence="1 3">
    <name type="scientific">Didymodactylos carnosus</name>
    <dbReference type="NCBI Taxonomy" id="1234261"/>
    <lineage>
        <taxon>Eukaryota</taxon>
        <taxon>Metazoa</taxon>
        <taxon>Spiralia</taxon>
        <taxon>Gnathifera</taxon>
        <taxon>Rotifera</taxon>
        <taxon>Eurotatoria</taxon>
        <taxon>Bdelloidea</taxon>
        <taxon>Philodinida</taxon>
        <taxon>Philodinidae</taxon>
        <taxon>Didymodactylos</taxon>
    </lineage>
</organism>
<evidence type="ECO:0000313" key="2">
    <source>
        <dbReference type="EMBL" id="CAF3819159.1"/>
    </source>
</evidence>
<dbReference type="EMBL" id="CAJNOQ010004214">
    <property type="protein sequence ID" value="CAF1049523.1"/>
    <property type="molecule type" value="Genomic_DNA"/>
</dbReference>
<dbReference type="EMBL" id="CAJOBC010004214">
    <property type="protein sequence ID" value="CAF3819159.1"/>
    <property type="molecule type" value="Genomic_DNA"/>
</dbReference>
<sequence>MALNVNSLNSNDNYCKLCIEQQIFDQLATYLCKHCQTSMCNECFHQHTYSILDEYNHVRDKFKNISVQMQNKRQLLDTFKGHCIKSVDQCFEEAIQDLHSLRKECTNYVDEQFNNMENVITEFNNELNPITEKLSLNWSRDGTSNIATQQINNRQNELSLFEKKLEQFTPNLELKISTMPRNLIKLKCALITNTNKDEHHFIPKQAARLILTRCTCYTTDTGDKVDVETQMEELSPVVSSTKDVQTDTKMEDINKYITAAGLISSDNGDDDDDFYSIYDEGELNNKISNEHFSSSKYEQSTIVTQNEVDRIASDGCNFLYFSDTCKSLCYVYELVRTSTMTTKEITIHWRHKPLLDLIWCDMRKQYLCATKQGIYSCECITNDHNTIDVNEELTQNWSYVRLSAIDDTLVVWSDTTRSSELNFYNSRTFEHTKSFNLQDYSRFRDNSTSFCVYKNSIATLFQFKQHYNQSSKKVFHITLCDMNLTEKCTLLLGECDIDHEIRAETTSGTLFITNGKKKLWIVSDNGTKKEYVRLQRIGRALAPLKDKVLIANGTQELQCITLKRT</sequence>
<name>A0A814KCF1_9BILA</name>
<reference evidence="1" key="1">
    <citation type="submission" date="2021-02" db="EMBL/GenBank/DDBJ databases">
        <authorList>
            <person name="Nowell W R."/>
        </authorList>
    </citation>
    <scope>NUCLEOTIDE SEQUENCE</scope>
</reference>
<dbReference type="Proteomes" id="UP000681722">
    <property type="component" value="Unassembled WGS sequence"/>
</dbReference>
<keyword evidence="3" id="KW-1185">Reference proteome</keyword>